<reference evidence="2 3" key="1">
    <citation type="submission" date="2019-05" db="EMBL/GenBank/DDBJ databases">
        <title>Another draft genome of Portunus trituberculatus and its Hox gene families provides insights of decapod evolution.</title>
        <authorList>
            <person name="Jeong J.-H."/>
            <person name="Song I."/>
            <person name="Kim S."/>
            <person name="Choi T."/>
            <person name="Kim D."/>
            <person name="Ryu S."/>
            <person name="Kim W."/>
        </authorList>
    </citation>
    <scope>NUCLEOTIDE SEQUENCE [LARGE SCALE GENOMIC DNA]</scope>
    <source>
        <tissue evidence="2">Muscle</tissue>
    </source>
</reference>
<dbReference type="EMBL" id="VSRR010142057">
    <property type="protein sequence ID" value="MPD04640.1"/>
    <property type="molecule type" value="Genomic_DNA"/>
</dbReference>
<evidence type="ECO:0000256" key="1">
    <source>
        <dbReference type="SAM" id="SignalP"/>
    </source>
</evidence>
<accession>A0A5B7KC00</accession>
<evidence type="ECO:0008006" key="4">
    <source>
        <dbReference type="Google" id="ProtNLM"/>
    </source>
</evidence>
<gene>
    <name evidence="2" type="ORF">E2C01_100338</name>
</gene>
<comment type="caution">
    <text evidence="2">The sequence shown here is derived from an EMBL/GenBank/DDBJ whole genome shotgun (WGS) entry which is preliminary data.</text>
</comment>
<organism evidence="2 3">
    <name type="scientific">Portunus trituberculatus</name>
    <name type="common">Swimming crab</name>
    <name type="synonym">Neptunus trituberculatus</name>
    <dbReference type="NCBI Taxonomy" id="210409"/>
    <lineage>
        <taxon>Eukaryota</taxon>
        <taxon>Metazoa</taxon>
        <taxon>Ecdysozoa</taxon>
        <taxon>Arthropoda</taxon>
        <taxon>Crustacea</taxon>
        <taxon>Multicrustacea</taxon>
        <taxon>Malacostraca</taxon>
        <taxon>Eumalacostraca</taxon>
        <taxon>Eucarida</taxon>
        <taxon>Decapoda</taxon>
        <taxon>Pleocyemata</taxon>
        <taxon>Brachyura</taxon>
        <taxon>Eubrachyura</taxon>
        <taxon>Portunoidea</taxon>
        <taxon>Portunidae</taxon>
        <taxon>Portuninae</taxon>
        <taxon>Portunus</taxon>
    </lineage>
</organism>
<sequence>MAWGPLHPRLRGGSALALLLVLVVLLMAYTAHHQVRQPSRRGGNQLLDTRHIEEHQTRHVLFFNRVPKCGSEMLVLLLQWLQARDGFRHVRLKNTIKRYLTLDQQV</sequence>
<protein>
    <recommendedName>
        <fullName evidence="4">Heparan sulfate 2-O-sulfotransferase pipe</fullName>
    </recommendedName>
</protein>
<dbReference type="InterPro" id="IPR027417">
    <property type="entry name" value="P-loop_NTPase"/>
</dbReference>
<dbReference type="Gene3D" id="3.40.50.300">
    <property type="entry name" value="P-loop containing nucleotide triphosphate hydrolases"/>
    <property type="match status" value="1"/>
</dbReference>
<feature type="signal peptide" evidence="1">
    <location>
        <begin position="1"/>
        <end position="33"/>
    </location>
</feature>
<evidence type="ECO:0000313" key="3">
    <source>
        <dbReference type="Proteomes" id="UP000324222"/>
    </source>
</evidence>
<dbReference type="Proteomes" id="UP000324222">
    <property type="component" value="Unassembled WGS sequence"/>
</dbReference>
<dbReference type="OrthoDB" id="10019582at2759"/>
<dbReference type="AlphaFoldDB" id="A0A5B7KC00"/>
<keyword evidence="1" id="KW-0732">Signal</keyword>
<feature type="chain" id="PRO_5022899840" description="Heparan sulfate 2-O-sulfotransferase pipe" evidence="1">
    <location>
        <begin position="34"/>
        <end position="106"/>
    </location>
</feature>
<proteinExistence type="predicted"/>
<evidence type="ECO:0000313" key="2">
    <source>
        <dbReference type="EMBL" id="MPD04640.1"/>
    </source>
</evidence>
<name>A0A5B7KC00_PORTR</name>
<keyword evidence="3" id="KW-1185">Reference proteome</keyword>